<protein>
    <submittedName>
        <fullName evidence="2">Uncharacterized protein</fullName>
    </submittedName>
</protein>
<feature type="compositionally biased region" description="Basic and acidic residues" evidence="1">
    <location>
        <begin position="35"/>
        <end position="48"/>
    </location>
</feature>
<proteinExistence type="predicted"/>
<comment type="caution">
    <text evidence="2">The sequence shown here is derived from an EMBL/GenBank/DDBJ whole genome shotgun (WGS) entry which is preliminary data.</text>
</comment>
<reference evidence="2 3" key="1">
    <citation type="journal article" date="2019" name="Nat. Plants">
        <title>Genome sequencing of Musa balbisiana reveals subgenome evolution and function divergence in polyploid bananas.</title>
        <authorList>
            <person name="Yao X."/>
        </authorList>
    </citation>
    <scope>NUCLEOTIDE SEQUENCE [LARGE SCALE GENOMIC DNA]</scope>
    <source>
        <strain evidence="3">cv. DH-PKW</strain>
        <tissue evidence="2">Leaves</tissue>
    </source>
</reference>
<evidence type="ECO:0000313" key="3">
    <source>
        <dbReference type="Proteomes" id="UP000317650"/>
    </source>
</evidence>
<feature type="compositionally biased region" description="Basic and acidic residues" evidence="1">
    <location>
        <begin position="14"/>
        <end position="28"/>
    </location>
</feature>
<dbReference type="Proteomes" id="UP000317650">
    <property type="component" value="Chromosome 11"/>
</dbReference>
<keyword evidence="3" id="KW-1185">Reference proteome</keyword>
<evidence type="ECO:0000256" key="1">
    <source>
        <dbReference type="SAM" id="MobiDB-lite"/>
    </source>
</evidence>
<sequence>MAKNTSSRYARSPAPERRPEVDSKERLRPRPRPRPPHDGHRSDRRSGDDQSALALMNRRREELPMNSSIGAAWSRTRRRSPVEPALVRIRFKARNRDQRY</sequence>
<gene>
    <name evidence="2" type="ORF">C4D60_Mb11t04550</name>
</gene>
<dbReference type="AlphaFoldDB" id="A0A4V4H599"/>
<accession>A0A4V4H599</accession>
<organism evidence="2 3">
    <name type="scientific">Musa balbisiana</name>
    <name type="common">Banana</name>
    <dbReference type="NCBI Taxonomy" id="52838"/>
    <lineage>
        <taxon>Eukaryota</taxon>
        <taxon>Viridiplantae</taxon>
        <taxon>Streptophyta</taxon>
        <taxon>Embryophyta</taxon>
        <taxon>Tracheophyta</taxon>
        <taxon>Spermatophyta</taxon>
        <taxon>Magnoliopsida</taxon>
        <taxon>Liliopsida</taxon>
        <taxon>Zingiberales</taxon>
        <taxon>Musaceae</taxon>
        <taxon>Musa</taxon>
    </lineage>
</organism>
<dbReference type="EMBL" id="PYDT01000007">
    <property type="protein sequence ID" value="THU55246.1"/>
    <property type="molecule type" value="Genomic_DNA"/>
</dbReference>
<name>A0A4V4H599_MUSBA</name>
<evidence type="ECO:0000313" key="2">
    <source>
        <dbReference type="EMBL" id="THU55246.1"/>
    </source>
</evidence>
<feature type="region of interest" description="Disordered" evidence="1">
    <location>
        <begin position="1"/>
        <end position="83"/>
    </location>
</feature>